<protein>
    <recommendedName>
        <fullName evidence="4">Major facilitator superfamily (MFS) profile domain-containing protein</fullName>
    </recommendedName>
</protein>
<evidence type="ECO:0000313" key="2">
    <source>
        <dbReference type="EMBL" id="MFC5972169.1"/>
    </source>
</evidence>
<comment type="caution">
    <text evidence="2">The sequence shown here is derived from an EMBL/GenBank/DDBJ whole genome shotgun (WGS) entry which is preliminary data.</text>
</comment>
<name>A0ABD5RPJ5_9EURY</name>
<dbReference type="Proteomes" id="UP001596099">
    <property type="component" value="Unassembled WGS sequence"/>
</dbReference>
<keyword evidence="3" id="KW-1185">Reference proteome</keyword>
<keyword evidence="1" id="KW-1133">Transmembrane helix</keyword>
<gene>
    <name evidence="2" type="ORF">ACFPYI_12585</name>
</gene>
<feature type="transmembrane region" description="Helical" evidence="1">
    <location>
        <begin position="31"/>
        <end position="51"/>
    </location>
</feature>
<dbReference type="EMBL" id="JBHSQH010000001">
    <property type="protein sequence ID" value="MFC5972169.1"/>
    <property type="molecule type" value="Genomic_DNA"/>
</dbReference>
<evidence type="ECO:0000313" key="3">
    <source>
        <dbReference type="Proteomes" id="UP001596099"/>
    </source>
</evidence>
<reference evidence="2 3" key="1">
    <citation type="journal article" date="2019" name="Int. J. Syst. Evol. Microbiol.">
        <title>The Global Catalogue of Microorganisms (GCM) 10K type strain sequencing project: providing services to taxonomists for standard genome sequencing and annotation.</title>
        <authorList>
            <consortium name="The Broad Institute Genomics Platform"/>
            <consortium name="The Broad Institute Genome Sequencing Center for Infectious Disease"/>
            <person name="Wu L."/>
            <person name="Ma J."/>
        </authorList>
    </citation>
    <scope>NUCLEOTIDE SEQUENCE [LARGE SCALE GENOMIC DNA]</scope>
    <source>
        <strain evidence="2 3">CGMCC 1.12543</strain>
    </source>
</reference>
<evidence type="ECO:0008006" key="4">
    <source>
        <dbReference type="Google" id="ProtNLM"/>
    </source>
</evidence>
<evidence type="ECO:0000256" key="1">
    <source>
        <dbReference type="SAM" id="Phobius"/>
    </source>
</evidence>
<sequence length="56" mass="6061">MERFVRVLVAGGLTLLAGLWVVSLVERWAPLWLLGVVLVVVGCCGLGAGIYDELDY</sequence>
<keyword evidence="1" id="KW-0812">Transmembrane</keyword>
<accession>A0ABD5RPJ5</accession>
<dbReference type="RefSeq" id="WP_247415247.1">
    <property type="nucleotide sequence ID" value="NZ_JALLGW010000001.1"/>
</dbReference>
<dbReference type="AlphaFoldDB" id="A0ABD5RPJ5"/>
<proteinExistence type="predicted"/>
<keyword evidence="1" id="KW-0472">Membrane</keyword>
<feature type="transmembrane region" description="Helical" evidence="1">
    <location>
        <begin position="7"/>
        <end position="25"/>
    </location>
</feature>
<organism evidence="2 3">
    <name type="scientific">Halomarina salina</name>
    <dbReference type="NCBI Taxonomy" id="1872699"/>
    <lineage>
        <taxon>Archaea</taxon>
        <taxon>Methanobacteriati</taxon>
        <taxon>Methanobacteriota</taxon>
        <taxon>Stenosarchaea group</taxon>
        <taxon>Halobacteria</taxon>
        <taxon>Halobacteriales</taxon>
        <taxon>Natronomonadaceae</taxon>
        <taxon>Halomarina</taxon>
    </lineage>
</organism>